<keyword evidence="2" id="KW-1185">Reference proteome</keyword>
<evidence type="ECO:0000313" key="2">
    <source>
        <dbReference type="Proteomes" id="UP000683360"/>
    </source>
</evidence>
<dbReference type="EMBL" id="CAJPWZ010001022">
    <property type="protein sequence ID" value="CAG2205444.1"/>
    <property type="molecule type" value="Genomic_DNA"/>
</dbReference>
<accession>A0A8S3RC17</accession>
<protein>
    <submittedName>
        <fullName evidence="1">Uncharacterized protein</fullName>
    </submittedName>
</protein>
<name>A0A8S3RC17_MYTED</name>
<sequence>MAKHNSETADHFSKALKRKIEEFKDTELLIKTQVIAGAEEMIRHIQASKDELLTSFEKRFHEYIEHIKTVQGSLKTISLDVDNVDPETIKDNQAVILLVEMNGCISTCKNLLSKDEKPTFIQNPNCAVGYFTNIPKGNNDNNDAETICKSGDVIDINNKPHKCSVSVEVQTDYNDNFVANEHEAKQEESSSDEIKEDYPITISFDNEKGLIDKIIPISDQDAWTVKITICKLSGENDMKNISPKYGLCFAVQTECYDSVTEKNEANQQVHSSDELQITIRFNENEADIESYSYKTDQNSLGDS</sequence>
<comment type="caution">
    <text evidence="1">The sequence shown here is derived from an EMBL/GenBank/DDBJ whole genome shotgun (WGS) entry which is preliminary data.</text>
</comment>
<organism evidence="1 2">
    <name type="scientific">Mytilus edulis</name>
    <name type="common">Blue mussel</name>
    <dbReference type="NCBI Taxonomy" id="6550"/>
    <lineage>
        <taxon>Eukaryota</taxon>
        <taxon>Metazoa</taxon>
        <taxon>Spiralia</taxon>
        <taxon>Lophotrochozoa</taxon>
        <taxon>Mollusca</taxon>
        <taxon>Bivalvia</taxon>
        <taxon>Autobranchia</taxon>
        <taxon>Pteriomorphia</taxon>
        <taxon>Mytilida</taxon>
        <taxon>Mytiloidea</taxon>
        <taxon>Mytilidae</taxon>
        <taxon>Mytilinae</taxon>
        <taxon>Mytilus</taxon>
    </lineage>
</organism>
<proteinExistence type="predicted"/>
<dbReference type="Proteomes" id="UP000683360">
    <property type="component" value="Unassembled WGS sequence"/>
</dbReference>
<reference evidence="1" key="1">
    <citation type="submission" date="2021-03" db="EMBL/GenBank/DDBJ databases">
        <authorList>
            <person name="Bekaert M."/>
        </authorList>
    </citation>
    <scope>NUCLEOTIDE SEQUENCE</scope>
</reference>
<evidence type="ECO:0000313" key="1">
    <source>
        <dbReference type="EMBL" id="CAG2205444.1"/>
    </source>
</evidence>
<gene>
    <name evidence="1" type="ORF">MEDL_19780</name>
</gene>
<dbReference type="AlphaFoldDB" id="A0A8S3RC17"/>